<name>A0A6A7AK72_9PLEO</name>
<keyword evidence="10" id="KW-1185">Reference proteome</keyword>
<feature type="region of interest" description="Disordered" evidence="7">
    <location>
        <begin position="1272"/>
        <end position="1301"/>
    </location>
</feature>
<dbReference type="GO" id="GO:0005634">
    <property type="term" value="C:nucleus"/>
    <property type="evidence" value="ECO:0007669"/>
    <property type="project" value="UniProtKB-SubCell"/>
</dbReference>
<feature type="compositionally biased region" description="Low complexity" evidence="7">
    <location>
        <begin position="451"/>
        <end position="501"/>
    </location>
</feature>
<dbReference type="SUPFAM" id="SSF50978">
    <property type="entry name" value="WD40 repeat-like"/>
    <property type="match status" value="1"/>
</dbReference>
<dbReference type="Proteomes" id="UP000799424">
    <property type="component" value="Unassembled WGS sequence"/>
</dbReference>
<evidence type="ECO:0000256" key="7">
    <source>
        <dbReference type="SAM" id="MobiDB-lite"/>
    </source>
</evidence>
<dbReference type="PANTHER" id="PTHR15528:SF11">
    <property type="entry name" value="FI18188P1"/>
    <property type="match status" value="1"/>
</dbReference>
<feature type="compositionally biased region" description="Basic and acidic residues" evidence="7">
    <location>
        <begin position="996"/>
        <end position="1006"/>
    </location>
</feature>
<feature type="region of interest" description="Disordered" evidence="7">
    <location>
        <begin position="952"/>
        <end position="976"/>
    </location>
</feature>
<feature type="region of interest" description="Disordered" evidence="7">
    <location>
        <begin position="1314"/>
        <end position="1467"/>
    </location>
</feature>
<evidence type="ECO:0000256" key="2">
    <source>
        <dbReference type="ARBA" id="ARBA00022553"/>
    </source>
</evidence>
<evidence type="ECO:0000313" key="10">
    <source>
        <dbReference type="Proteomes" id="UP000799424"/>
    </source>
</evidence>
<feature type="region of interest" description="Disordered" evidence="7">
    <location>
        <begin position="1536"/>
        <end position="1659"/>
    </location>
</feature>
<keyword evidence="3" id="KW-0694">RNA-binding</keyword>
<keyword evidence="4" id="KW-0805">Transcription regulation</keyword>
<feature type="compositionally biased region" description="Low complexity" evidence="7">
    <location>
        <begin position="423"/>
        <end position="436"/>
    </location>
</feature>
<keyword evidence="2" id="KW-0597">Phosphoprotein</keyword>
<feature type="compositionally biased region" description="Basic and acidic residues" evidence="7">
    <location>
        <begin position="928"/>
        <end position="942"/>
    </location>
</feature>
<keyword evidence="5" id="KW-0804">Transcription</keyword>
<feature type="compositionally biased region" description="Polar residues" evidence="7">
    <location>
        <begin position="881"/>
        <end position="891"/>
    </location>
</feature>
<feature type="region of interest" description="Disordered" evidence="7">
    <location>
        <begin position="348"/>
        <end position="503"/>
    </location>
</feature>
<evidence type="ECO:0000313" key="9">
    <source>
        <dbReference type="EMBL" id="KAF2833098.1"/>
    </source>
</evidence>
<feature type="compositionally biased region" description="Basic and acidic residues" evidence="7">
    <location>
        <begin position="1179"/>
        <end position="1203"/>
    </location>
</feature>
<dbReference type="GO" id="GO:0003723">
    <property type="term" value="F:RNA binding"/>
    <property type="evidence" value="ECO:0007669"/>
    <property type="project" value="UniProtKB-KW"/>
</dbReference>
<dbReference type="InterPro" id="IPR056421">
    <property type="entry name" value="TPR_GEMI5"/>
</dbReference>
<dbReference type="OrthoDB" id="7326421at2759"/>
<feature type="region of interest" description="Disordered" evidence="7">
    <location>
        <begin position="765"/>
        <end position="892"/>
    </location>
</feature>
<dbReference type="GO" id="GO:0003712">
    <property type="term" value="F:transcription coregulator activity"/>
    <property type="evidence" value="ECO:0007669"/>
    <property type="project" value="InterPro"/>
</dbReference>
<feature type="compositionally biased region" description="Basic and acidic residues" evidence="7">
    <location>
        <begin position="362"/>
        <end position="371"/>
    </location>
</feature>
<evidence type="ECO:0000259" key="8">
    <source>
        <dbReference type="Pfam" id="PF23774"/>
    </source>
</evidence>
<dbReference type="Pfam" id="PF23774">
    <property type="entry name" value="TPR_GEMI5"/>
    <property type="match status" value="1"/>
</dbReference>
<feature type="compositionally biased region" description="Basic residues" evidence="7">
    <location>
        <begin position="1091"/>
        <end position="1100"/>
    </location>
</feature>
<protein>
    <recommendedName>
        <fullName evidence="8">Gem-associated protein 5 TPR domain-containing protein</fullName>
    </recommendedName>
</protein>
<proteinExistence type="predicted"/>
<evidence type="ECO:0000256" key="4">
    <source>
        <dbReference type="ARBA" id="ARBA00023015"/>
    </source>
</evidence>
<feature type="domain" description="Gem-associated protein 5 TPR" evidence="8">
    <location>
        <begin position="556"/>
        <end position="711"/>
    </location>
</feature>
<feature type="region of interest" description="Disordered" evidence="7">
    <location>
        <begin position="1678"/>
        <end position="1697"/>
    </location>
</feature>
<keyword evidence="6" id="KW-0539">Nucleus</keyword>
<organism evidence="9 10">
    <name type="scientific">Ophiobolus disseminans</name>
    <dbReference type="NCBI Taxonomy" id="1469910"/>
    <lineage>
        <taxon>Eukaryota</taxon>
        <taxon>Fungi</taxon>
        <taxon>Dikarya</taxon>
        <taxon>Ascomycota</taxon>
        <taxon>Pezizomycotina</taxon>
        <taxon>Dothideomycetes</taxon>
        <taxon>Pleosporomycetidae</taxon>
        <taxon>Pleosporales</taxon>
        <taxon>Pleosporineae</taxon>
        <taxon>Phaeosphaeriaceae</taxon>
        <taxon>Ophiobolus</taxon>
    </lineage>
</organism>
<dbReference type="InterPro" id="IPR034605">
    <property type="entry name" value="PGC-1"/>
</dbReference>
<dbReference type="GO" id="GO:0045944">
    <property type="term" value="P:positive regulation of transcription by RNA polymerase II"/>
    <property type="evidence" value="ECO:0007669"/>
    <property type="project" value="TreeGrafter"/>
</dbReference>
<feature type="region of interest" description="Disordered" evidence="7">
    <location>
        <begin position="923"/>
        <end position="942"/>
    </location>
</feature>
<evidence type="ECO:0000256" key="1">
    <source>
        <dbReference type="ARBA" id="ARBA00004123"/>
    </source>
</evidence>
<sequence>MSTGPSRQRSNSTKGSSIRSEVKIKPPTPSGTPGTDEFAFDPVSATASFLLVAQGNEILCLHHDTLALERRFSRHREDISWIHADTVSERGGGRLVVSYDAGSTAIVWDLFTGEEVARFASYEQIRVAAWMRNGNVAFGNAQGNIILFEPSTSEHLSARTIFDPITALAPAQDCRTFAIGYLNGSILIATLQPSFTILHTLTTPRSPSPIAGLAWHGSSSKQKSEMLAAQTSDGDLRVWSVPKVPHSGDVPCVIRVLNQKDQREPGPCWFAWSKNGRIVQYTEGQTCAWDVRTKRVSYETIPTIHDAVAICNYGPTATLFTIGRNFSIQQYDMNPNSSVATMVANVQHAPANTPPSPPNSLDEQKRPRETEEPVTARPLKTAPQLLASSESENEGAVMSPLEKIAQEMDQLEEERRDRLGPLSPVSSRGSQSSKSSGGSGRAPRYRYDKPSLGARSSKSSGAASGTVFSSGTSSFAGTSRESISIRSTSSAASSSRYGSSALRKEVLRSPEAARKNQHMDLFPFTKARLSDVPFRPTELGPERTPDDLRLNMLKVVFGWDNDIDELVRDELARHHADSAAAVLLSKWLGDIGADLMASMVGSESMTSTDWMLLALSNMGHGTQKKVGEAFVQRLLEKGDIHPAVAILLGLGENNDAIEVYVSRKYYMEAILLTCLLFPTDWQRQSFLVRKWGEFSVSHGKAELAVRCFSCMGLETTEPWFSPRAQDAVFSAQKQALLGSQLSPPLSPPSVGSSRIASRMASLKLVTDFNRGPQPQQMRGDDNERTPMNHGVTPIAESALSPSGAAQPWRVARDPSREPSSARTATPGAYRRKRLPSKSGTDRSTTNNEVLANLAIPDRGQRGESQSRTAIDNVGREAETLPFSTRRATTTGESREFVLSASTYAPTKSGDHLPSPAMGVFETLSQRSSESRERSRSRKPQDLHLHMQELIVEGGPETGQSDRLSPPGTGSSMKSAKVRSIDQYISSLDEANNYNRSHVDPIEERPASRTARTQSRTREESQGRGRSGVRFIRPAKRSPSSPVPMSPEDAGIYVSTKVEAGTNTENFDDERFYKMSVASPIASESATSARTTRSRARHGASKTRSSSKATRRAESPEGPVPGRSRVASRTSSRRPVEGRGRSANRGDKSPASPQPMHREDSEAFMDYEPVRPRNRSTSRRPGERAASTKREPSTERRAPRDRSMSRKPTPALREATPALREPTPALQSSRTRTNVREVSPDSMASGRSGVSRLRPTTMSRRELAAKELADRRLSLARRPSAPVIPDPGELAFRPSAHGRSNTDDMLNTLSMYREPIQRSQTADPEMTKKYSPTNRMHSATTSTSSVPIGLPANPRAMRHPRYMTADPNDEDGIPAVPTIPDNLQHRQEPQAPQDDLGPLLPSTTFGQPIVPPSRAASAPPQELYPSQGSLRPSPTYPMPSRRPSLGSTRGHLRQNTSPDILPATNYKRITPPPFTASIAETIHESDIVVIDVDDISRPSPPVLSQLQHLATPPPPPPPPLNLSGTNDVGMISIAIDDNPGENPSEIPPTNVPTTSSPQTHRRGRGSVSDNLGMTFKRVTERMRSTSRSRAKSPPMMAVSPYESVPEFSFPRGNNQSPPVSGGNNGGNGDNYFSNNGGNGDNYFSNMLPPPPPPPQPMEQVISPIEGQPFYKHPKEVRANMPPATLQPGVYQPDNTPMI</sequence>
<feature type="region of interest" description="Disordered" evidence="7">
    <location>
        <begin position="991"/>
        <end position="1260"/>
    </location>
</feature>
<dbReference type="InterPro" id="IPR036322">
    <property type="entry name" value="WD40_repeat_dom_sf"/>
</dbReference>
<dbReference type="InterPro" id="IPR015943">
    <property type="entry name" value="WD40/YVTN_repeat-like_dom_sf"/>
</dbReference>
<feature type="compositionally biased region" description="Polar residues" evidence="7">
    <location>
        <begin position="957"/>
        <end position="973"/>
    </location>
</feature>
<feature type="compositionally biased region" description="Polar residues" evidence="7">
    <location>
        <begin position="1329"/>
        <end position="1345"/>
    </location>
</feature>
<evidence type="ECO:0000256" key="6">
    <source>
        <dbReference type="ARBA" id="ARBA00023242"/>
    </source>
</evidence>
<feature type="compositionally biased region" description="Low complexity" evidence="7">
    <location>
        <begin position="1081"/>
        <end position="1090"/>
    </location>
</feature>
<evidence type="ECO:0000256" key="3">
    <source>
        <dbReference type="ARBA" id="ARBA00022884"/>
    </source>
</evidence>
<feature type="region of interest" description="Disordered" evidence="7">
    <location>
        <begin position="1"/>
        <end position="38"/>
    </location>
</feature>
<dbReference type="Gene3D" id="2.130.10.10">
    <property type="entry name" value="YVTN repeat-like/Quinoprotein amine dehydrogenase"/>
    <property type="match status" value="1"/>
</dbReference>
<dbReference type="EMBL" id="MU006216">
    <property type="protein sequence ID" value="KAF2833098.1"/>
    <property type="molecule type" value="Genomic_DNA"/>
</dbReference>
<gene>
    <name evidence="9" type="ORF">CC86DRAFT_278249</name>
</gene>
<feature type="compositionally biased region" description="Low complexity" evidence="7">
    <location>
        <begin position="1628"/>
        <end position="1644"/>
    </location>
</feature>
<feature type="compositionally biased region" description="Polar residues" evidence="7">
    <location>
        <begin position="837"/>
        <end position="849"/>
    </location>
</feature>
<accession>A0A6A7AK72</accession>
<comment type="subcellular location">
    <subcellularLocation>
        <location evidence="1">Nucleus</location>
    </subcellularLocation>
</comment>
<feature type="compositionally biased region" description="Pro residues" evidence="7">
    <location>
        <begin position="1646"/>
        <end position="1655"/>
    </location>
</feature>
<reference evidence="9" key="1">
    <citation type="journal article" date="2020" name="Stud. Mycol.">
        <title>101 Dothideomycetes genomes: a test case for predicting lifestyles and emergence of pathogens.</title>
        <authorList>
            <person name="Haridas S."/>
            <person name="Albert R."/>
            <person name="Binder M."/>
            <person name="Bloem J."/>
            <person name="Labutti K."/>
            <person name="Salamov A."/>
            <person name="Andreopoulos B."/>
            <person name="Baker S."/>
            <person name="Barry K."/>
            <person name="Bills G."/>
            <person name="Bluhm B."/>
            <person name="Cannon C."/>
            <person name="Castanera R."/>
            <person name="Culley D."/>
            <person name="Daum C."/>
            <person name="Ezra D."/>
            <person name="Gonzalez J."/>
            <person name="Henrissat B."/>
            <person name="Kuo A."/>
            <person name="Liang C."/>
            <person name="Lipzen A."/>
            <person name="Lutzoni F."/>
            <person name="Magnuson J."/>
            <person name="Mondo S."/>
            <person name="Nolan M."/>
            <person name="Ohm R."/>
            <person name="Pangilinan J."/>
            <person name="Park H.-J."/>
            <person name="Ramirez L."/>
            <person name="Alfaro M."/>
            <person name="Sun H."/>
            <person name="Tritt A."/>
            <person name="Yoshinaga Y."/>
            <person name="Zwiers L.-H."/>
            <person name="Turgeon B."/>
            <person name="Goodwin S."/>
            <person name="Spatafora J."/>
            <person name="Crous P."/>
            <person name="Grigoriev I."/>
        </authorList>
    </citation>
    <scope>NUCLEOTIDE SEQUENCE</scope>
    <source>
        <strain evidence="9">CBS 113818</strain>
    </source>
</reference>
<evidence type="ECO:0000256" key="5">
    <source>
        <dbReference type="ARBA" id="ARBA00023163"/>
    </source>
</evidence>
<feature type="compositionally biased region" description="Polar residues" evidence="7">
    <location>
        <begin position="1"/>
        <end position="19"/>
    </location>
</feature>
<dbReference type="PANTHER" id="PTHR15528">
    <property type="entry name" value="PEROXISOME PROLIFERATOR ACTIVATED RECEPTOR GAMMA COACTIVATOR 1 PGC-1 -RELATED"/>
    <property type="match status" value="1"/>
</dbReference>
<feature type="compositionally biased region" description="Basic and acidic residues" evidence="7">
    <location>
        <begin position="1133"/>
        <end position="1147"/>
    </location>
</feature>